<dbReference type="AlphaFoldDB" id="Q23JD6"/>
<feature type="chain" id="PRO_5004201928" evidence="1">
    <location>
        <begin position="21"/>
        <end position="234"/>
    </location>
</feature>
<dbReference type="RefSeq" id="XP_001016813.1">
    <property type="nucleotide sequence ID" value="XM_001016813.1"/>
</dbReference>
<dbReference type="InterPro" id="IPR009670">
    <property type="entry name" value="SerH"/>
</dbReference>
<keyword evidence="3" id="KW-1185">Reference proteome</keyword>
<gene>
    <name evidence="2" type="ORF">TTHERM_00488380</name>
</gene>
<dbReference type="GeneID" id="7838671"/>
<evidence type="ECO:0000313" key="2">
    <source>
        <dbReference type="EMBL" id="EAR96568.1"/>
    </source>
</evidence>
<evidence type="ECO:0000256" key="1">
    <source>
        <dbReference type="SAM" id="SignalP"/>
    </source>
</evidence>
<reference evidence="3" key="1">
    <citation type="journal article" date="2006" name="PLoS Biol.">
        <title>Macronuclear genome sequence of the ciliate Tetrahymena thermophila, a model eukaryote.</title>
        <authorList>
            <person name="Eisen J.A."/>
            <person name="Coyne R.S."/>
            <person name="Wu M."/>
            <person name="Wu D."/>
            <person name="Thiagarajan M."/>
            <person name="Wortman J.R."/>
            <person name="Badger J.H."/>
            <person name="Ren Q."/>
            <person name="Amedeo P."/>
            <person name="Jones K.M."/>
            <person name="Tallon L.J."/>
            <person name="Delcher A.L."/>
            <person name="Salzberg S.L."/>
            <person name="Silva J.C."/>
            <person name="Haas B.J."/>
            <person name="Majoros W.H."/>
            <person name="Farzad M."/>
            <person name="Carlton J.M."/>
            <person name="Smith R.K. Jr."/>
            <person name="Garg J."/>
            <person name="Pearlman R.E."/>
            <person name="Karrer K.M."/>
            <person name="Sun L."/>
            <person name="Manning G."/>
            <person name="Elde N.C."/>
            <person name="Turkewitz A.P."/>
            <person name="Asai D.J."/>
            <person name="Wilkes D.E."/>
            <person name="Wang Y."/>
            <person name="Cai H."/>
            <person name="Collins K."/>
            <person name="Stewart B.A."/>
            <person name="Lee S.R."/>
            <person name="Wilamowska K."/>
            <person name="Weinberg Z."/>
            <person name="Ruzzo W.L."/>
            <person name="Wloga D."/>
            <person name="Gaertig J."/>
            <person name="Frankel J."/>
            <person name="Tsao C.-C."/>
            <person name="Gorovsky M.A."/>
            <person name="Keeling P.J."/>
            <person name="Waller R.F."/>
            <person name="Patron N.J."/>
            <person name="Cherry J.M."/>
            <person name="Stover N.A."/>
            <person name="Krieger C.J."/>
            <person name="del Toro C."/>
            <person name="Ryder H.F."/>
            <person name="Williamson S.C."/>
            <person name="Barbeau R.A."/>
            <person name="Hamilton E.P."/>
            <person name="Orias E."/>
        </authorList>
    </citation>
    <scope>NUCLEOTIDE SEQUENCE [LARGE SCALE GENOMIC DNA]</scope>
    <source>
        <strain evidence="3">SB210</strain>
    </source>
</reference>
<protein>
    <submittedName>
        <fullName evidence="2">Cell surface immobilization antigen</fullName>
    </submittedName>
</protein>
<proteinExistence type="predicted"/>
<dbReference type="KEGG" id="tet:TTHERM_00488380"/>
<dbReference type="Proteomes" id="UP000009168">
    <property type="component" value="Unassembled WGS sequence"/>
</dbReference>
<dbReference type="Pfam" id="PF06873">
    <property type="entry name" value="SerH"/>
    <property type="match status" value="2"/>
</dbReference>
<name>Q23JD6_TETTS</name>
<accession>Q23JD6</accession>
<feature type="signal peptide" evidence="1">
    <location>
        <begin position="1"/>
        <end position="20"/>
    </location>
</feature>
<dbReference type="HOGENOM" id="CLU_1172724_0_0_1"/>
<keyword evidence="1" id="KW-0732">Signal</keyword>
<dbReference type="EMBL" id="GG662691">
    <property type="protein sequence ID" value="EAR96568.1"/>
    <property type="molecule type" value="Genomic_DNA"/>
</dbReference>
<evidence type="ECO:0000313" key="3">
    <source>
        <dbReference type="Proteomes" id="UP000009168"/>
    </source>
</evidence>
<sequence>MIKKLLVLSLTVALIFTTPGADVTCNSTTDSTTCGSAGASTWITGSTAGKFKIADCSAVGSSLTNIFDTFCLSCPQGGNSNIYANASQSGCRNTPINNGVNIQCQQGSNCSTSCPALPLAFTWKTGLQPNQCMIESCYAAPIPNSGLTFILCGSCSPNGDKPNSYGTACVKTTGGFCDRNQDWTDDDCKICNAGGKNSANIKASSDKTQCVAAASSSSSSVIAVSALLIASLLI</sequence>
<organism evidence="2 3">
    <name type="scientific">Tetrahymena thermophila (strain SB210)</name>
    <dbReference type="NCBI Taxonomy" id="312017"/>
    <lineage>
        <taxon>Eukaryota</taxon>
        <taxon>Sar</taxon>
        <taxon>Alveolata</taxon>
        <taxon>Ciliophora</taxon>
        <taxon>Intramacronucleata</taxon>
        <taxon>Oligohymenophorea</taxon>
        <taxon>Hymenostomatida</taxon>
        <taxon>Tetrahymenina</taxon>
        <taxon>Tetrahymenidae</taxon>
        <taxon>Tetrahymena</taxon>
    </lineage>
</organism>
<dbReference type="InParanoid" id="Q23JD6"/>